<proteinExistence type="predicted"/>
<sequence>MMNSQWNVSDTIKNNKTKVTNAYFAAYGFLKQSDVLTALKIKFINSVLMPIGCYGRETFGMSEIRCRPIQTAIDESIRYVAKVGRNVAMDRIREELGKNRDTIGIHQDKLSS</sequence>
<dbReference type="STRING" id="133383.A0A1R0GYM6"/>
<gene>
    <name evidence="1" type="ORF">AYI68_g3875</name>
</gene>
<keyword evidence="2" id="KW-1185">Reference proteome</keyword>
<dbReference type="AlphaFoldDB" id="A0A1R0GYM6"/>
<accession>A0A1R0GYM6</accession>
<organism evidence="1 2">
    <name type="scientific">Smittium mucronatum</name>
    <dbReference type="NCBI Taxonomy" id="133383"/>
    <lineage>
        <taxon>Eukaryota</taxon>
        <taxon>Fungi</taxon>
        <taxon>Fungi incertae sedis</taxon>
        <taxon>Zoopagomycota</taxon>
        <taxon>Kickxellomycotina</taxon>
        <taxon>Harpellomycetes</taxon>
        <taxon>Harpellales</taxon>
        <taxon>Legeriomycetaceae</taxon>
        <taxon>Smittium</taxon>
    </lineage>
</organism>
<evidence type="ECO:0000313" key="1">
    <source>
        <dbReference type="EMBL" id="OLY82014.1"/>
    </source>
</evidence>
<comment type="caution">
    <text evidence="1">The sequence shown here is derived from an EMBL/GenBank/DDBJ whole genome shotgun (WGS) entry which is preliminary data.</text>
</comment>
<reference evidence="1 2" key="1">
    <citation type="journal article" date="2016" name="Mol. Biol. Evol.">
        <title>Genome-Wide Survey of Gut Fungi (Harpellales) Reveals the First Horizontally Transferred Ubiquitin Gene from a Mosquito Host.</title>
        <authorList>
            <person name="Wang Y."/>
            <person name="White M.M."/>
            <person name="Kvist S."/>
            <person name="Moncalvo J.M."/>
        </authorList>
    </citation>
    <scope>NUCLEOTIDE SEQUENCE [LARGE SCALE GENOMIC DNA]</scope>
    <source>
        <strain evidence="1 2">ALG-7-W6</strain>
    </source>
</reference>
<dbReference type="Proteomes" id="UP000187455">
    <property type="component" value="Unassembled WGS sequence"/>
</dbReference>
<dbReference type="OrthoDB" id="416454at2759"/>
<protein>
    <submittedName>
        <fullName evidence="1">Uncharacterized protein</fullName>
    </submittedName>
</protein>
<evidence type="ECO:0000313" key="2">
    <source>
        <dbReference type="Proteomes" id="UP000187455"/>
    </source>
</evidence>
<dbReference type="EMBL" id="LSSL01002000">
    <property type="protein sequence ID" value="OLY82014.1"/>
    <property type="molecule type" value="Genomic_DNA"/>
</dbReference>
<name>A0A1R0GYM6_9FUNG</name>